<evidence type="ECO:0000313" key="5">
    <source>
        <dbReference type="EMBL" id="MFD2835390.1"/>
    </source>
</evidence>
<evidence type="ECO:0000256" key="3">
    <source>
        <dbReference type="ARBA" id="ARBA00022777"/>
    </source>
</evidence>
<gene>
    <name evidence="5" type="ORF">ACFSYS_19010</name>
</gene>
<dbReference type="PANTHER" id="PTHR43085">
    <property type="entry name" value="HEXOKINASE FAMILY MEMBER"/>
    <property type="match status" value="1"/>
</dbReference>
<dbReference type="InterPro" id="IPR029056">
    <property type="entry name" value="Ribokinase-like"/>
</dbReference>
<comment type="caution">
    <text evidence="5">The sequence shown here is derived from an EMBL/GenBank/DDBJ whole genome shotgun (WGS) entry which is preliminary data.</text>
</comment>
<dbReference type="CDD" id="cd01167">
    <property type="entry name" value="bac_FRK"/>
    <property type="match status" value="1"/>
</dbReference>
<dbReference type="EMBL" id="JBHUOJ010000039">
    <property type="protein sequence ID" value="MFD2835390.1"/>
    <property type="molecule type" value="Genomic_DNA"/>
</dbReference>
<dbReference type="GO" id="GO:0016301">
    <property type="term" value="F:kinase activity"/>
    <property type="evidence" value="ECO:0007669"/>
    <property type="project" value="UniProtKB-KW"/>
</dbReference>
<evidence type="ECO:0000256" key="1">
    <source>
        <dbReference type="ARBA" id="ARBA00010688"/>
    </source>
</evidence>
<accession>A0ABW5XB52</accession>
<dbReference type="EC" id="2.7.1.-" evidence="5"/>
<protein>
    <submittedName>
        <fullName evidence="5">Carbohydrate kinase family protein</fullName>
        <ecNumber evidence="5">2.7.1.-</ecNumber>
    </submittedName>
</protein>
<sequence length="309" mass="33563">MFKNKNLKFISFGEVLFDDFGKDKKIGGAPLNIALRIKSFGFPVAMISAVGADESGKEILEFIQQKEIHMASVSIVPEYQTGLVKVSLDEEGVADYEIGHPVAWDAISLSDNTKKIVNNADVIIYGSLASRDEVSKDSLLQILKKSNGMKAFDVNLRPPHYNVETLKELIQQADFIKFNEEELLEISGLLGSNDILIEKNIKFIHKITNVQTICVTRGGAGAVLFHNNQLYYNGGHKIQVVDTVGAGDSFLGSLLCHLLSNGNPQNALDFACTVGGIVASSAGANPNIDLGETEAILNRSKIFATKSSF</sequence>
<name>A0ABW5XB52_9FLAO</name>
<dbReference type="Pfam" id="PF00294">
    <property type="entry name" value="PfkB"/>
    <property type="match status" value="1"/>
</dbReference>
<dbReference type="PANTHER" id="PTHR43085:SF57">
    <property type="entry name" value="CARBOHYDRATE KINASE PFKB DOMAIN-CONTAINING PROTEIN"/>
    <property type="match status" value="1"/>
</dbReference>
<keyword evidence="3 5" id="KW-0418">Kinase</keyword>
<dbReference type="InterPro" id="IPR011611">
    <property type="entry name" value="PfkB_dom"/>
</dbReference>
<dbReference type="InterPro" id="IPR050306">
    <property type="entry name" value="PfkB_Carbo_kinase"/>
</dbReference>
<dbReference type="Gene3D" id="3.40.1190.20">
    <property type="match status" value="1"/>
</dbReference>
<dbReference type="SUPFAM" id="SSF53613">
    <property type="entry name" value="Ribokinase-like"/>
    <property type="match status" value="1"/>
</dbReference>
<dbReference type="Proteomes" id="UP001597438">
    <property type="component" value="Unassembled WGS sequence"/>
</dbReference>
<feature type="domain" description="Carbohydrate kinase PfkB" evidence="4">
    <location>
        <begin position="24"/>
        <end position="287"/>
    </location>
</feature>
<evidence type="ECO:0000259" key="4">
    <source>
        <dbReference type="Pfam" id="PF00294"/>
    </source>
</evidence>
<reference evidence="6" key="1">
    <citation type="journal article" date="2019" name="Int. J. Syst. Evol. Microbiol.">
        <title>The Global Catalogue of Microorganisms (GCM) 10K type strain sequencing project: providing services to taxonomists for standard genome sequencing and annotation.</title>
        <authorList>
            <consortium name="The Broad Institute Genomics Platform"/>
            <consortium name="The Broad Institute Genome Sequencing Center for Infectious Disease"/>
            <person name="Wu L."/>
            <person name="Ma J."/>
        </authorList>
    </citation>
    <scope>NUCLEOTIDE SEQUENCE [LARGE SCALE GENOMIC DNA]</scope>
    <source>
        <strain evidence="6">KCTC 52925</strain>
    </source>
</reference>
<evidence type="ECO:0000256" key="2">
    <source>
        <dbReference type="ARBA" id="ARBA00022679"/>
    </source>
</evidence>
<keyword evidence="6" id="KW-1185">Reference proteome</keyword>
<dbReference type="InterPro" id="IPR002173">
    <property type="entry name" value="Carboh/pur_kinase_PfkB_CS"/>
</dbReference>
<evidence type="ECO:0000313" key="6">
    <source>
        <dbReference type="Proteomes" id="UP001597438"/>
    </source>
</evidence>
<keyword evidence="2 5" id="KW-0808">Transferase</keyword>
<organism evidence="5 6">
    <name type="scientific">Christiangramia antarctica</name>
    <dbReference type="NCBI Taxonomy" id="2058158"/>
    <lineage>
        <taxon>Bacteria</taxon>
        <taxon>Pseudomonadati</taxon>
        <taxon>Bacteroidota</taxon>
        <taxon>Flavobacteriia</taxon>
        <taxon>Flavobacteriales</taxon>
        <taxon>Flavobacteriaceae</taxon>
        <taxon>Christiangramia</taxon>
    </lineage>
</organism>
<comment type="similarity">
    <text evidence="1">Belongs to the carbohydrate kinase PfkB family.</text>
</comment>
<dbReference type="RefSeq" id="WP_251741120.1">
    <property type="nucleotide sequence ID" value="NZ_JBHUOJ010000039.1"/>
</dbReference>
<proteinExistence type="inferred from homology"/>
<dbReference type="PROSITE" id="PS00583">
    <property type="entry name" value="PFKB_KINASES_1"/>
    <property type="match status" value="1"/>
</dbReference>